<dbReference type="AlphaFoldDB" id="A0A5N8WRW9"/>
<proteinExistence type="predicted"/>
<organism evidence="1 2">
    <name type="scientific">Streptomyces acidicola</name>
    <dbReference type="NCBI Taxonomy" id="2596892"/>
    <lineage>
        <taxon>Bacteria</taxon>
        <taxon>Bacillati</taxon>
        <taxon>Actinomycetota</taxon>
        <taxon>Actinomycetes</taxon>
        <taxon>Kitasatosporales</taxon>
        <taxon>Streptomycetaceae</taxon>
        <taxon>Streptomyces</taxon>
    </lineage>
</organism>
<dbReference type="EMBL" id="VMNX01000039">
    <property type="protein sequence ID" value="MPY49556.1"/>
    <property type="molecule type" value="Genomic_DNA"/>
</dbReference>
<gene>
    <name evidence="1" type="ORF">FPZ41_13640</name>
</gene>
<comment type="caution">
    <text evidence="1">The sequence shown here is derived from an EMBL/GenBank/DDBJ whole genome shotgun (WGS) entry which is preliminary data.</text>
</comment>
<dbReference type="Proteomes" id="UP000373149">
    <property type="component" value="Unassembled WGS sequence"/>
</dbReference>
<accession>A0A5N8WRW9</accession>
<evidence type="ECO:0000313" key="1">
    <source>
        <dbReference type="EMBL" id="MPY49556.1"/>
    </source>
</evidence>
<sequence>MSRASSTYAGTSRFFALPMDAGTTPDPRPVFVVCLHLEAVTLDPHPDRGLDELLQYGAAGHIYCGWVPFV</sequence>
<keyword evidence="2" id="KW-1185">Reference proteome</keyword>
<evidence type="ECO:0000313" key="2">
    <source>
        <dbReference type="Proteomes" id="UP000373149"/>
    </source>
</evidence>
<protein>
    <submittedName>
        <fullName evidence="1">Uncharacterized protein</fullName>
    </submittedName>
</protein>
<dbReference type="RefSeq" id="WP_152862385.1">
    <property type="nucleotide sequence ID" value="NZ_VMNX01000039.1"/>
</dbReference>
<name>A0A5N8WRW9_9ACTN</name>
<reference evidence="1 2" key="1">
    <citation type="submission" date="2019-09" db="EMBL/GenBank/DDBJ databases">
        <authorList>
            <person name="Duangmal K."/>
            <person name="Teo W.F.A."/>
            <person name="Lipun K."/>
        </authorList>
    </citation>
    <scope>NUCLEOTIDE SEQUENCE [LARGE SCALE GENOMIC DNA]</scope>
    <source>
        <strain evidence="1 2">K1PN6</strain>
    </source>
</reference>